<proteinExistence type="inferred from homology"/>
<gene>
    <name evidence="5" type="primary">pqqA</name>
    <name evidence="5" type="ORF">ACFOD4_02805</name>
</gene>
<keyword evidence="6" id="KW-1185">Reference proteome</keyword>
<dbReference type="EMBL" id="JBHRTN010000004">
    <property type="protein sequence ID" value="MFC3123979.1"/>
    <property type="molecule type" value="Genomic_DNA"/>
</dbReference>
<evidence type="ECO:0000313" key="5">
    <source>
        <dbReference type="EMBL" id="MFC3123979.1"/>
    </source>
</evidence>
<evidence type="ECO:0000256" key="1">
    <source>
        <dbReference type="ARBA" id="ARBA00004886"/>
    </source>
</evidence>
<dbReference type="RefSeq" id="WP_379594722.1">
    <property type="nucleotide sequence ID" value="NZ_JBHRTN010000004.1"/>
</dbReference>
<name>A0ABV7FUD5_9PROT</name>
<keyword evidence="4" id="KW-0884">PQQ biosynthesis</keyword>
<comment type="similarity">
    <text evidence="2">Belongs to the PqqA family.</text>
</comment>
<comment type="pathway">
    <text evidence="1">Cofactor biosynthesis; pyrroloquinoline quinone biosynthesis.</text>
</comment>
<evidence type="ECO:0000256" key="2">
    <source>
        <dbReference type="ARBA" id="ARBA00009325"/>
    </source>
</evidence>
<sequence length="17" mass="1850">MTEICTGMEINSYASAE</sequence>
<reference evidence="6" key="1">
    <citation type="journal article" date="2019" name="Int. J. Syst. Evol. Microbiol.">
        <title>The Global Catalogue of Microorganisms (GCM) 10K type strain sequencing project: providing services to taxonomists for standard genome sequencing and annotation.</title>
        <authorList>
            <consortium name="The Broad Institute Genomics Platform"/>
            <consortium name="The Broad Institute Genome Sequencing Center for Infectious Disease"/>
            <person name="Wu L."/>
            <person name="Ma J."/>
        </authorList>
    </citation>
    <scope>NUCLEOTIDE SEQUENCE [LARGE SCALE GENOMIC DNA]</scope>
    <source>
        <strain evidence="6">KCTC 52094</strain>
    </source>
</reference>
<protein>
    <recommendedName>
        <fullName evidence="3">Coenzyme PQQ synthesis protein A</fullName>
    </recommendedName>
</protein>
<evidence type="ECO:0000313" key="6">
    <source>
        <dbReference type="Proteomes" id="UP001595593"/>
    </source>
</evidence>
<dbReference type="InterPro" id="IPR011725">
    <property type="entry name" value="PQQ_synth_PqqA"/>
</dbReference>
<dbReference type="Proteomes" id="UP001595593">
    <property type="component" value="Unassembled WGS sequence"/>
</dbReference>
<evidence type="ECO:0000256" key="3">
    <source>
        <dbReference type="ARBA" id="ARBA00015086"/>
    </source>
</evidence>
<organism evidence="5 6">
    <name type="scientific">Teichococcus globiformis</name>
    <dbReference type="NCBI Taxonomy" id="2307229"/>
    <lineage>
        <taxon>Bacteria</taxon>
        <taxon>Pseudomonadati</taxon>
        <taxon>Pseudomonadota</taxon>
        <taxon>Alphaproteobacteria</taxon>
        <taxon>Acetobacterales</taxon>
        <taxon>Roseomonadaceae</taxon>
        <taxon>Roseomonas</taxon>
    </lineage>
</organism>
<comment type="caution">
    <text evidence="5">The sequence shown here is derived from an EMBL/GenBank/DDBJ whole genome shotgun (WGS) entry which is preliminary data.</text>
</comment>
<accession>A0ABV7FUD5</accession>
<evidence type="ECO:0000256" key="4">
    <source>
        <dbReference type="ARBA" id="ARBA00022905"/>
    </source>
</evidence>
<dbReference type="NCBIfam" id="TIGR02107">
    <property type="entry name" value="PQQ_syn_pqqA"/>
    <property type="match status" value="1"/>
</dbReference>